<sequence length="391" mass="41547">MLCTPSILLRQSLVATIGLLSVCLQTPSARSGEQVELTAYVGTYTGQTTRGIYRLDVAIDGDQVEGAADLVAETENPSYLTLTADRQRVYAVGEITDYQGKQAGKLIAYRREDDGRLAKLNEVAVCGGAPCYVSLDRDERFALVANYADGTVCSLPILASGELGAVASSRQHAGSSVIKNRQQGPHAHCVVADPTNRFVLATDLGADKIFVYRFDAKTGELTPHDPPALAMPPGSGPRHLTFHPNGRLAVVINELNGTLTSMSWDADSGRLAIVDSESTLPPNVKQKSCADVHVHPNGRFVYGSNRGHDSIAVFAIDASTGELDPVDHVPARVKTPRNIALTPSGDYLFAGGQYSGDISVFAVDPESGGLEPVGELFAAPTPVCIRFAGRE</sequence>
<name>A0A5C5XVF6_9BACT</name>
<evidence type="ECO:0000313" key="3">
    <source>
        <dbReference type="EMBL" id="TWT66870.1"/>
    </source>
</evidence>
<organism evidence="3 4">
    <name type="scientific">Posidoniimonas polymericola</name>
    <dbReference type="NCBI Taxonomy" id="2528002"/>
    <lineage>
        <taxon>Bacteria</taxon>
        <taxon>Pseudomonadati</taxon>
        <taxon>Planctomycetota</taxon>
        <taxon>Planctomycetia</taxon>
        <taxon>Pirellulales</taxon>
        <taxon>Lacipirellulaceae</taxon>
        <taxon>Posidoniimonas</taxon>
    </lineage>
</organism>
<dbReference type="Pfam" id="PF10282">
    <property type="entry name" value="Lactonase"/>
    <property type="match status" value="1"/>
</dbReference>
<dbReference type="PANTHER" id="PTHR30344">
    <property type="entry name" value="6-PHOSPHOGLUCONOLACTONASE-RELATED"/>
    <property type="match status" value="1"/>
</dbReference>
<dbReference type="RefSeq" id="WP_197528208.1">
    <property type="nucleotide sequence ID" value="NZ_SJPO01000014.1"/>
</dbReference>
<dbReference type="PANTHER" id="PTHR30344:SF1">
    <property type="entry name" value="6-PHOSPHOGLUCONOLACTONASE"/>
    <property type="match status" value="1"/>
</dbReference>
<dbReference type="InterPro" id="IPR050282">
    <property type="entry name" value="Cycloisomerase_2"/>
</dbReference>
<dbReference type="Proteomes" id="UP000318478">
    <property type="component" value="Unassembled WGS sequence"/>
</dbReference>
<dbReference type="Gene3D" id="2.130.10.10">
    <property type="entry name" value="YVTN repeat-like/Quinoprotein amine dehydrogenase"/>
    <property type="match status" value="1"/>
</dbReference>
<protein>
    <submittedName>
        <fullName evidence="3">6-phosphogluconolactonase</fullName>
        <ecNumber evidence="3">3.1.1.31</ecNumber>
    </submittedName>
</protein>
<comment type="similarity">
    <text evidence="1">Belongs to the cycloisomerase 2 family.</text>
</comment>
<dbReference type="AlphaFoldDB" id="A0A5C5XVF6"/>
<evidence type="ECO:0000313" key="4">
    <source>
        <dbReference type="Proteomes" id="UP000318478"/>
    </source>
</evidence>
<dbReference type="GO" id="GO:0005829">
    <property type="term" value="C:cytosol"/>
    <property type="evidence" value="ECO:0007669"/>
    <property type="project" value="TreeGrafter"/>
</dbReference>
<dbReference type="EMBL" id="SJPO01000014">
    <property type="protein sequence ID" value="TWT66870.1"/>
    <property type="molecule type" value="Genomic_DNA"/>
</dbReference>
<keyword evidence="4" id="KW-1185">Reference proteome</keyword>
<proteinExistence type="inferred from homology"/>
<gene>
    <name evidence="3" type="primary">pgl_3</name>
    <name evidence="3" type="ORF">Pla123a_45680</name>
</gene>
<dbReference type="GO" id="GO:0017057">
    <property type="term" value="F:6-phosphogluconolactonase activity"/>
    <property type="evidence" value="ECO:0007669"/>
    <property type="project" value="UniProtKB-EC"/>
</dbReference>
<dbReference type="InterPro" id="IPR011048">
    <property type="entry name" value="Haem_d1_sf"/>
</dbReference>
<keyword evidence="2" id="KW-0119">Carbohydrate metabolism</keyword>
<evidence type="ECO:0000256" key="2">
    <source>
        <dbReference type="ARBA" id="ARBA00022526"/>
    </source>
</evidence>
<dbReference type="SUPFAM" id="SSF51004">
    <property type="entry name" value="C-terminal (heme d1) domain of cytochrome cd1-nitrite reductase"/>
    <property type="match status" value="1"/>
</dbReference>
<comment type="caution">
    <text evidence="3">The sequence shown here is derived from an EMBL/GenBank/DDBJ whole genome shotgun (WGS) entry which is preliminary data.</text>
</comment>
<accession>A0A5C5XVF6</accession>
<reference evidence="3 4" key="1">
    <citation type="submission" date="2019-02" db="EMBL/GenBank/DDBJ databases">
        <title>Deep-cultivation of Planctomycetes and their phenomic and genomic characterization uncovers novel biology.</title>
        <authorList>
            <person name="Wiegand S."/>
            <person name="Jogler M."/>
            <person name="Boedeker C."/>
            <person name="Pinto D."/>
            <person name="Vollmers J."/>
            <person name="Rivas-Marin E."/>
            <person name="Kohn T."/>
            <person name="Peeters S.H."/>
            <person name="Heuer A."/>
            <person name="Rast P."/>
            <person name="Oberbeckmann S."/>
            <person name="Bunk B."/>
            <person name="Jeske O."/>
            <person name="Meyerdierks A."/>
            <person name="Storesund J.E."/>
            <person name="Kallscheuer N."/>
            <person name="Luecker S."/>
            <person name="Lage O.M."/>
            <person name="Pohl T."/>
            <person name="Merkel B.J."/>
            <person name="Hornburger P."/>
            <person name="Mueller R.-W."/>
            <person name="Bruemmer F."/>
            <person name="Labrenz M."/>
            <person name="Spormann A.M."/>
            <person name="Op Den Camp H."/>
            <person name="Overmann J."/>
            <person name="Amann R."/>
            <person name="Jetten M.S.M."/>
            <person name="Mascher T."/>
            <person name="Medema M.H."/>
            <person name="Devos D.P."/>
            <person name="Kaster A.-K."/>
            <person name="Ovreas L."/>
            <person name="Rohde M."/>
            <person name="Galperin M.Y."/>
            <person name="Jogler C."/>
        </authorList>
    </citation>
    <scope>NUCLEOTIDE SEQUENCE [LARGE SCALE GENOMIC DNA]</scope>
    <source>
        <strain evidence="3 4">Pla123a</strain>
    </source>
</reference>
<dbReference type="EC" id="3.1.1.31" evidence="3"/>
<keyword evidence="2" id="KW-0313">Glucose metabolism</keyword>
<dbReference type="GO" id="GO:0006006">
    <property type="term" value="P:glucose metabolic process"/>
    <property type="evidence" value="ECO:0007669"/>
    <property type="project" value="UniProtKB-KW"/>
</dbReference>
<dbReference type="InterPro" id="IPR019405">
    <property type="entry name" value="Lactonase_7-beta_prop"/>
</dbReference>
<keyword evidence="3" id="KW-0378">Hydrolase</keyword>
<evidence type="ECO:0000256" key="1">
    <source>
        <dbReference type="ARBA" id="ARBA00005564"/>
    </source>
</evidence>
<dbReference type="InterPro" id="IPR015943">
    <property type="entry name" value="WD40/YVTN_repeat-like_dom_sf"/>
</dbReference>